<accession>A0A9D4HE37</accession>
<evidence type="ECO:0000313" key="2">
    <source>
        <dbReference type="Proteomes" id="UP000828390"/>
    </source>
</evidence>
<dbReference type="Proteomes" id="UP000828390">
    <property type="component" value="Unassembled WGS sequence"/>
</dbReference>
<comment type="caution">
    <text evidence="1">The sequence shown here is derived from an EMBL/GenBank/DDBJ whole genome shotgun (WGS) entry which is preliminary data.</text>
</comment>
<proteinExistence type="predicted"/>
<reference evidence="1" key="2">
    <citation type="submission" date="2020-11" db="EMBL/GenBank/DDBJ databases">
        <authorList>
            <person name="McCartney M.A."/>
            <person name="Auch B."/>
            <person name="Kono T."/>
            <person name="Mallez S."/>
            <person name="Becker A."/>
            <person name="Gohl D.M."/>
            <person name="Silverstein K.A.T."/>
            <person name="Koren S."/>
            <person name="Bechman K.B."/>
            <person name="Herman A."/>
            <person name="Abrahante J.E."/>
            <person name="Garbe J."/>
        </authorList>
    </citation>
    <scope>NUCLEOTIDE SEQUENCE</scope>
    <source>
        <strain evidence="1">Duluth1</strain>
        <tissue evidence="1">Whole animal</tissue>
    </source>
</reference>
<dbReference type="EMBL" id="JAIWYP010000013">
    <property type="protein sequence ID" value="KAH3714708.1"/>
    <property type="molecule type" value="Genomic_DNA"/>
</dbReference>
<keyword evidence="2" id="KW-1185">Reference proteome</keyword>
<organism evidence="1 2">
    <name type="scientific">Dreissena polymorpha</name>
    <name type="common">Zebra mussel</name>
    <name type="synonym">Mytilus polymorpha</name>
    <dbReference type="NCBI Taxonomy" id="45954"/>
    <lineage>
        <taxon>Eukaryota</taxon>
        <taxon>Metazoa</taxon>
        <taxon>Spiralia</taxon>
        <taxon>Lophotrochozoa</taxon>
        <taxon>Mollusca</taxon>
        <taxon>Bivalvia</taxon>
        <taxon>Autobranchia</taxon>
        <taxon>Heteroconchia</taxon>
        <taxon>Euheterodonta</taxon>
        <taxon>Imparidentia</taxon>
        <taxon>Neoheterodontei</taxon>
        <taxon>Myida</taxon>
        <taxon>Dreissenoidea</taxon>
        <taxon>Dreissenidae</taxon>
        <taxon>Dreissena</taxon>
    </lineage>
</organism>
<evidence type="ECO:0000313" key="1">
    <source>
        <dbReference type="EMBL" id="KAH3714708.1"/>
    </source>
</evidence>
<gene>
    <name evidence="1" type="ORF">DPMN_057405</name>
</gene>
<name>A0A9D4HE37_DREPO</name>
<sequence>MICLSTHTGRKRFRNLKRLTYLLGPGGLRKSTALVKVGDWLVRPVTRHCPIFQTWLMGAPFGWEAGI</sequence>
<reference evidence="1" key="1">
    <citation type="journal article" date="2019" name="bioRxiv">
        <title>The Genome of the Zebra Mussel, Dreissena polymorpha: A Resource for Invasive Species Research.</title>
        <authorList>
            <person name="McCartney M.A."/>
            <person name="Auch B."/>
            <person name="Kono T."/>
            <person name="Mallez S."/>
            <person name="Zhang Y."/>
            <person name="Obille A."/>
            <person name="Becker A."/>
            <person name="Abrahante J.E."/>
            <person name="Garbe J."/>
            <person name="Badalamenti J.P."/>
            <person name="Herman A."/>
            <person name="Mangelson H."/>
            <person name="Liachko I."/>
            <person name="Sullivan S."/>
            <person name="Sone E.D."/>
            <person name="Koren S."/>
            <person name="Silverstein K.A.T."/>
            <person name="Beckman K.B."/>
            <person name="Gohl D.M."/>
        </authorList>
    </citation>
    <scope>NUCLEOTIDE SEQUENCE</scope>
    <source>
        <strain evidence="1">Duluth1</strain>
        <tissue evidence="1">Whole animal</tissue>
    </source>
</reference>
<protein>
    <submittedName>
        <fullName evidence="1">Uncharacterized protein</fullName>
    </submittedName>
</protein>
<dbReference type="AlphaFoldDB" id="A0A9D4HE37"/>